<dbReference type="AlphaFoldDB" id="A0A9W8M7L0"/>
<dbReference type="PANTHER" id="PTHR42673:SF4">
    <property type="entry name" value="MALEYLACETOACETATE ISOMERASE"/>
    <property type="match status" value="1"/>
</dbReference>
<dbReference type="GO" id="GO:0016034">
    <property type="term" value="F:maleylacetoacetate isomerase activity"/>
    <property type="evidence" value="ECO:0007669"/>
    <property type="project" value="TreeGrafter"/>
</dbReference>
<evidence type="ECO:0000313" key="2">
    <source>
        <dbReference type="EMBL" id="KAJ2921785.1"/>
    </source>
</evidence>
<evidence type="ECO:0000259" key="1">
    <source>
        <dbReference type="PROSITE" id="PS50404"/>
    </source>
</evidence>
<evidence type="ECO:0000313" key="3">
    <source>
        <dbReference type="Proteomes" id="UP001140091"/>
    </source>
</evidence>
<dbReference type="PROSITE" id="PS50404">
    <property type="entry name" value="GST_NTER"/>
    <property type="match status" value="1"/>
</dbReference>
<accession>A0A9W8M7L0</accession>
<dbReference type="GO" id="GO:0004364">
    <property type="term" value="F:glutathione transferase activity"/>
    <property type="evidence" value="ECO:0007669"/>
    <property type="project" value="TreeGrafter"/>
</dbReference>
<dbReference type="GO" id="GO:0006559">
    <property type="term" value="P:L-phenylalanine catabolic process"/>
    <property type="evidence" value="ECO:0007669"/>
    <property type="project" value="TreeGrafter"/>
</dbReference>
<feature type="domain" description="GST N-terminal" evidence="1">
    <location>
        <begin position="5"/>
        <end position="101"/>
    </location>
</feature>
<name>A0A9W8M7L0_9AGAR</name>
<dbReference type="PANTHER" id="PTHR42673">
    <property type="entry name" value="MALEYLACETOACETATE ISOMERASE"/>
    <property type="match status" value="1"/>
</dbReference>
<dbReference type="GO" id="GO:0006749">
    <property type="term" value="P:glutathione metabolic process"/>
    <property type="evidence" value="ECO:0007669"/>
    <property type="project" value="TreeGrafter"/>
</dbReference>
<dbReference type="InterPro" id="IPR036249">
    <property type="entry name" value="Thioredoxin-like_sf"/>
</dbReference>
<reference evidence="2" key="1">
    <citation type="submission" date="2022-06" db="EMBL/GenBank/DDBJ databases">
        <title>Genome Sequence of Candolleomyces eurysporus.</title>
        <authorList>
            <person name="Buettner E."/>
        </authorList>
    </citation>
    <scope>NUCLEOTIDE SEQUENCE</scope>
    <source>
        <strain evidence="2">VTCC 930004</strain>
    </source>
</reference>
<dbReference type="Pfam" id="PF13409">
    <property type="entry name" value="GST_N_2"/>
    <property type="match status" value="1"/>
</dbReference>
<organism evidence="2 3">
    <name type="scientific">Candolleomyces eurysporus</name>
    <dbReference type="NCBI Taxonomy" id="2828524"/>
    <lineage>
        <taxon>Eukaryota</taxon>
        <taxon>Fungi</taxon>
        <taxon>Dikarya</taxon>
        <taxon>Basidiomycota</taxon>
        <taxon>Agaricomycotina</taxon>
        <taxon>Agaricomycetes</taxon>
        <taxon>Agaricomycetidae</taxon>
        <taxon>Agaricales</taxon>
        <taxon>Agaricineae</taxon>
        <taxon>Psathyrellaceae</taxon>
        <taxon>Candolleomyces</taxon>
    </lineage>
</organism>
<protein>
    <recommendedName>
        <fullName evidence="1">GST N-terminal domain-containing protein</fullName>
    </recommendedName>
</protein>
<dbReference type="Proteomes" id="UP001140091">
    <property type="component" value="Unassembled WGS sequence"/>
</dbReference>
<dbReference type="SUPFAM" id="SSF52833">
    <property type="entry name" value="Thioredoxin-like"/>
    <property type="match status" value="1"/>
</dbReference>
<dbReference type="SUPFAM" id="SSF47616">
    <property type="entry name" value="GST C-terminal domain-like"/>
    <property type="match status" value="1"/>
</dbReference>
<sequence length="334" mass="36683">MSTLPKAVLYYHPSSIWSAVARLAVEEKGYAPEEIDFKIVDITKGENYDPTFLRLNPKATVPTLVVPLSNTLSEDVDSRYKALTDSTVIVEFLDKSRSSLSRTHTTSTAPAPALTPATIAATSVAKTIVYDILHSDEASPGRLKFYDARDDAALKKLKQAVLPVLKGREEALKRHIADGESGAVQVSEKTKQFWADKLAWIQPVARVLEAADKATESLSESEKEERAAFFKIAKQGWETDLPNVLAKLTKEMLGPFALGDQLSIADMHLIAWFTRLVTQAGGTGGDDGKTVVAKIEEYIGSEHVSRKKLGKLGTFWDAIKGTRSWQKLYGEGVF</sequence>
<dbReference type="Gene3D" id="3.40.30.10">
    <property type="entry name" value="Glutaredoxin"/>
    <property type="match status" value="1"/>
</dbReference>
<comment type="caution">
    <text evidence="2">The sequence shown here is derived from an EMBL/GenBank/DDBJ whole genome shotgun (WGS) entry which is preliminary data.</text>
</comment>
<dbReference type="OrthoDB" id="412788at2759"/>
<dbReference type="EMBL" id="JANBPK010001549">
    <property type="protein sequence ID" value="KAJ2921785.1"/>
    <property type="molecule type" value="Genomic_DNA"/>
</dbReference>
<dbReference type="CDD" id="cd00570">
    <property type="entry name" value="GST_N_family"/>
    <property type="match status" value="1"/>
</dbReference>
<feature type="non-terminal residue" evidence="2">
    <location>
        <position position="334"/>
    </location>
</feature>
<proteinExistence type="predicted"/>
<gene>
    <name evidence="2" type="ORF">H1R20_g15312</name>
</gene>
<keyword evidence="3" id="KW-1185">Reference proteome</keyword>
<dbReference type="InterPro" id="IPR036282">
    <property type="entry name" value="Glutathione-S-Trfase_C_sf"/>
</dbReference>
<dbReference type="InterPro" id="IPR004045">
    <property type="entry name" value="Glutathione_S-Trfase_N"/>
</dbReference>